<dbReference type="PANTHER" id="PTHR24258:SF129">
    <property type="entry name" value="LP15124P-RELATED"/>
    <property type="match status" value="1"/>
</dbReference>
<keyword evidence="8" id="KW-1185">Reference proteome</keyword>
<dbReference type="SUPFAM" id="SSF50494">
    <property type="entry name" value="Trypsin-like serine proteases"/>
    <property type="match status" value="1"/>
</dbReference>
<dbReference type="InterPro" id="IPR001314">
    <property type="entry name" value="Peptidase_S1A"/>
</dbReference>
<dbReference type="PRINTS" id="PR00722">
    <property type="entry name" value="CHYMOTRYPSIN"/>
</dbReference>
<name>A0A3B0J4B9_DROGU</name>
<dbReference type="Pfam" id="PF00089">
    <property type="entry name" value="Trypsin"/>
    <property type="match status" value="1"/>
</dbReference>
<sequence length="488" mass="55166">MNFCDWFSPLQPLSLSLSVSLLQIEMRAELLVVLLPLFSLLTACWAERSCSDLEICIAKKLCDQTDDSGRGLIGTRILDRSCGRGLVCCEKLQLENFYAAEADIEYRSQRRGNPWVGTTAATTTEIAVAKHNEPETERDTEPEDYKSCGEQQLCVPRHLCTTGTVNQDGRYVIKPRINEESNFGCRSVEVCCPTSEQIEEGQSRTQRKLKEFEYRGCGYSNPKGLYYKLDGYNDSESTFAEFPWMVALMDMEGNYICGGSLIHPQMVLTSAHNVANHSEDSLLARAGDWDLNSQREPHPYQMRRIGQLHRHEEYNKLNFYNDMALLILERPFKLAPHIQPICLPSAETSRVLEDMRRAQCLATGWGHTNSSAKSMEHLLKRIELPVVEHEDCQRLLRRTILGRRFRLHDSFLCAGGVEGKDTCKGDGGSPLFCTLPGQTDRYQLAGIVSWGIECAEKDFPAAYTNVAHLRDWINEMVIQAGFSLNDLA</sequence>
<dbReference type="SMART" id="SM00020">
    <property type="entry name" value="Tryp_SPc"/>
    <property type="match status" value="1"/>
</dbReference>
<dbReference type="PROSITE" id="PS50240">
    <property type="entry name" value="TRYPSIN_DOM"/>
    <property type="match status" value="1"/>
</dbReference>
<dbReference type="Proteomes" id="UP000268350">
    <property type="component" value="Unassembled WGS sequence"/>
</dbReference>
<proteinExistence type="predicted"/>
<dbReference type="EMBL" id="OUUW01000001">
    <property type="protein sequence ID" value="SPP74313.1"/>
    <property type="molecule type" value="Genomic_DNA"/>
</dbReference>
<reference evidence="8" key="1">
    <citation type="submission" date="2018-01" db="EMBL/GenBank/DDBJ databases">
        <authorList>
            <person name="Alioto T."/>
            <person name="Alioto T."/>
        </authorList>
    </citation>
    <scope>NUCLEOTIDE SEQUENCE [LARGE SCALE GENOMIC DNA]</scope>
</reference>
<evidence type="ECO:0000256" key="5">
    <source>
        <dbReference type="ARBA" id="ARBA00076468"/>
    </source>
</evidence>
<dbReference type="AlphaFoldDB" id="A0A3B0J4B9"/>
<gene>
    <name evidence="7" type="ORF">DGUA_6G001934</name>
</gene>
<dbReference type="GO" id="GO:0005576">
    <property type="term" value="C:extracellular region"/>
    <property type="evidence" value="ECO:0007669"/>
    <property type="project" value="UniProtKB-SubCell"/>
</dbReference>
<dbReference type="OrthoDB" id="6261922at2759"/>
<dbReference type="Pfam" id="PF18322">
    <property type="entry name" value="CLIP_1"/>
    <property type="match status" value="1"/>
</dbReference>
<evidence type="ECO:0000256" key="2">
    <source>
        <dbReference type="ARBA" id="ARBA00022525"/>
    </source>
</evidence>
<dbReference type="GO" id="GO:0006508">
    <property type="term" value="P:proteolysis"/>
    <property type="evidence" value="ECO:0007669"/>
    <property type="project" value="InterPro"/>
</dbReference>
<dbReference type="FunFam" id="2.40.10.10:FF:000038">
    <property type="entry name" value="Serine protease"/>
    <property type="match status" value="1"/>
</dbReference>
<keyword evidence="3" id="KW-1015">Disulfide bond</keyword>
<dbReference type="PANTHER" id="PTHR24258">
    <property type="entry name" value="SERINE PROTEASE-RELATED"/>
    <property type="match status" value="1"/>
</dbReference>
<dbReference type="InterPro" id="IPR043504">
    <property type="entry name" value="Peptidase_S1_PA_chymotrypsin"/>
</dbReference>
<comment type="subcellular location">
    <subcellularLocation>
        <location evidence="1">Secreted</location>
    </subcellularLocation>
</comment>
<feature type="domain" description="Peptidase S1" evidence="6">
    <location>
        <begin position="228"/>
        <end position="478"/>
    </location>
</feature>
<evidence type="ECO:0000256" key="3">
    <source>
        <dbReference type="ARBA" id="ARBA00023157"/>
    </source>
</evidence>
<protein>
    <recommendedName>
        <fullName evidence="4">Phenoloxidase-activating factor 2</fullName>
    </recommendedName>
    <alternativeName>
        <fullName evidence="5">Prophenoloxidase-activating factor II</fullName>
    </alternativeName>
</protein>
<keyword evidence="2" id="KW-0964">Secreted</keyword>
<dbReference type="Gene3D" id="2.40.10.10">
    <property type="entry name" value="Trypsin-like serine proteases"/>
    <property type="match status" value="2"/>
</dbReference>
<evidence type="ECO:0000313" key="7">
    <source>
        <dbReference type="EMBL" id="SPP74313.1"/>
    </source>
</evidence>
<dbReference type="STRING" id="7266.A0A3B0J4B9"/>
<evidence type="ECO:0000259" key="6">
    <source>
        <dbReference type="PROSITE" id="PS50240"/>
    </source>
</evidence>
<dbReference type="CDD" id="cd00190">
    <property type="entry name" value="Tryp_SPc"/>
    <property type="match status" value="1"/>
</dbReference>
<evidence type="ECO:0000256" key="4">
    <source>
        <dbReference type="ARBA" id="ARBA00068096"/>
    </source>
</evidence>
<dbReference type="InterPro" id="IPR009003">
    <property type="entry name" value="Peptidase_S1_PA"/>
</dbReference>
<accession>A0A3B0J4B9</accession>
<evidence type="ECO:0000313" key="8">
    <source>
        <dbReference type="Proteomes" id="UP000268350"/>
    </source>
</evidence>
<dbReference type="InterPro" id="IPR041515">
    <property type="entry name" value="PPAF-2-like_Clip"/>
</dbReference>
<dbReference type="GO" id="GO:0004252">
    <property type="term" value="F:serine-type endopeptidase activity"/>
    <property type="evidence" value="ECO:0007669"/>
    <property type="project" value="InterPro"/>
</dbReference>
<dbReference type="InterPro" id="IPR001254">
    <property type="entry name" value="Trypsin_dom"/>
</dbReference>
<evidence type="ECO:0000256" key="1">
    <source>
        <dbReference type="ARBA" id="ARBA00004613"/>
    </source>
</evidence>
<organism evidence="7 8">
    <name type="scientific">Drosophila guanche</name>
    <name type="common">Fruit fly</name>
    <dbReference type="NCBI Taxonomy" id="7266"/>
    <lineage>
        <taxon>Eukaryota</taxon>
        <taxon>Metazoa</taxon>
        <taxon>Ecdysozoa</taxon>
        <taxon>Arthropoda</taxon>
        <taxon>Hexapoda</taxon>
        <taxon>Insecta</taxon>
        <taxon>Pterygota</taxon>
        <taxon>Neoptera</taxon>
        <taxon>Endopterygota</taxon>
        <taxon>Diptera</taxon>
        <taxon>Brachycera</taxon>
        <taxon>Muscomorpha</taxon>
        <taxon>Ephydroidea</taxon>
        <taxon>Drosophilidae</taxon>
        <taxon>Drosophila</taxon>
        <taxon>Sophophora</taxon>
    </lineage>
</organism>